<keyword evidence="6 11" id="KW-0547">Nucleotide-binding</keyword>
<feature type="binding site" evidence="11">
    <location>
        <position position="234"/>
    </location>
    <ligand>
        <name>Mn(2+)</name>
        <dbReference type="ChEBI" id="CHEBI:29035"/>
    </ligand>
</feature>
<comment type="subunit">
    <text evidence="3 11">Monomer.</text>
</comment>
<dbReference type="InterPro" id="IPR018091">
    <property type="entry name" value="PEP_carboxykin_GTP_CS"/>
</dbReference>
<feature type="binding site" evidence="11">
    <location>
        <begin position="277"/>
        <end position="282"/>
    </location>
    <ligand>
        <name>GTP</name>
        <dbReference type="ChEBI" id="CHEBI:37565"/>
    </ligand>
</feature>
<dbReference type="PROSITE" id="PS00505">
    <property type="entry name" value="PEPCK_GTP"/>
    <property type="match status" value="1"/>
</dbReference>
<dbReference type="PANTHER" id="PTHR11561:SF0">
    <property type="entry name" value="PHOSPHOENOLPYRUVATE CARBOXYKINASE [GTP]-RELATED"/>
    <property type="match status" value="1"/>
</dbReference>
<evidence type="ECO:0000313" key="14">
    <source>
        <dbReference type="EMBL" id="PFG18379.1"/>
    </source>
</evidence>
<organism evidence="14 15">
    <name type="scientific">Propionicimonas paludicola</name>
    <dbReference type="NCBI Taxonomy" id="185243"/>
    <lineage>
        <taxon>Bacteria</taxon>
        <taxon>Bacillati</taxon>
        <taxon>Actinomycetota</taxon>
        <taxon>Actinomycetes</taxon>
        <taxon>Propionibacteriales</taxon>
        <taxon>Nocardioidaceae</taxon>
        <taxon>Propionicimonas</taxon>
    </lineage>
</organism>
<dbReference type="GO" id="GO:0006094">
    <property type="term" value="P:gluconeogenesis"/>
    <property type="evidence" value="ECO:0007669"/>
    <property type="project" value="UniProtKB-UniRule"/>
</dbReference>
<dbReference type="Gene3D" id="3.40.449.10">
    <property type="entry name" value="Phosphoenolpyruvate Carboxykinase, domain 1"/>
    <property type="match status" value="1"/>
</dbReference>
<dbReference type="PANTHER" id="PTHR11561">
    <property type="entry name" value="PHOSPHOENOLPYRUVATE CARBOXYKINASE"/>
    <property type="match status" value="1"/>
</dbReference>
<evidence type="ECO:0000256" key="4">
    <source>
        <dbReference type="ARBA" id="ARBA00022432"/>
    </source>
</evidence>
<feature type="binding site" evidence="11">
    <location>
        <position position="254"/>
    </location>
    <ligand>
        <name>Mn(2+)</name>
        <dbReference type="ChEBI" id="CHEBI:29035"/>
    </ligand>
</feature>
<dbReference type="GO" id="GO:0004613">
    <property type="term" value="F:phosphoenolpyruvate carboxykinase (GTP) activity"/>
    <property type="evidence" value="ECO:0007669"/>
    <property type="project" value="UniProtKB-UniRule"/>
</dbReference>
<comment type="function">
    <text evidence="11">Catalyzes the conversion of oxaloacetate (OAA) to phosphoenolpyruvate (PEP), the rate-limiting step in the metabolic pathway that produces glucose from lactate and other precursors derived from the citric acid cycle.</text>
</comment>
<name>A0A2A9CXT0_9ACTN</name>
<dbReference type="SUPFAM" id="SSF53795">
    <property type="entry name" value="PEP carboxykinase-like"/>
    <property type="match status" value="1"/>
</dbReference>
<evidence type="ECO:0000256" key="6">
    <source>
        <dbReference type="ARBA" id="ARBA00022741"/>
    </source>
</evidence>
<evidence type="ECO:0000256" key="3">
    <source>
        <dbReference type="ARBA" id="ARBA00011245"/>
    </source>
</evidence>
<keyword evidence="4 11" id="KW-0312">Gluconeogenesis</keyword>
<evidence type="ECO:0000256" key="7">
    <source>
        <dbReference type="ARBA" id="ARBA00022793"/>
    </source>
</evidence>
<dbReference type="AlphaFoldDB" id="A0A2A9CXT0"/>
<dbReference type="GO" id="GO:0046327">
    <property type="term" value="P:glycerol biosynthetic process from pyruvate"/>
    <property type="evidence" value="ECO:0007669"/>
    <property type="project" value="TreeGrafter"/>
</dbReference>
<dbReference type="CDD" id="cd00819">
    <property type="entry name" value="PEPCK_GTP"/>
    <property type="match status" value="1"/>
</dbReference>
<dbReference type="EMBL" id="PDJC01000001">
    <property type="protein sequence ID" value="PFG18379.1"/>
    <property type="molecule type" value="Genomic_DNA"/>
</dbReference>
<evidence type="ECO:0000256" key="8">
    <source>
        <dbReference type="ARBA" id="ARBA00023134"/>
    </source>
</evidence>
<feature type="domain" description="Phosphoenolpyruvate carboxykinase GTP-utilising N-terminal" evidence="13">
    <location>
        <begin position="22"/>
        <end position="246"/>
    </location>
</feature>
<dbReference type="InterPro" id="IPR035077">
    <property type="entry name" value="PEP_carboxykinase_GTP_C"/>
</dbReference>
<dbReference type="Pfam" id="PF17297">
    <property type="entry name" value="PEPCK_N"/>
    <property type="match status" value="1"/>
</dbReference>
<dbReference type="GO" id="GO:0005829">
    <property type="term" value="C:cytosol"/>
    <property type="evidence" value="ECO:0007669"/>
    <property type="project" value="TreeGrafter"/>
</dbReference>
<dbReference type="Pfam" id="PF00821">
    <property type="entry name" value="PEPCK_GTP"/>
    <property type="match status" value="1"/>
</dbReference>
<keyword evidence="15" id="KW-1185">Reference proteome</keyword>
<dbReference type="NCBIfam" id="NF003253">
    <property type="entry name" value="PRK04210.1"/>
    <property type="match status" value="1"/>
</dbReference>
<protein>
    <recommendedName>
        <fullName evidence="11">Phosphoenolpyruvate carboxykinase [GTP]</fullName>
        <shortName evidence="11">PEP carboxykinase</shortName>
        <shortName evidence="11">PEPCK</shortName>
        <ecNumber evidence="11">4.1.1.32</ecNumber>
    </recommendedName>
    <alternativeName>
        <fullName evidence="11">GTP-dependent phosphoenolpyruvate carboxykinase</fullName>
        <shortName evidence="11">GTP-PEPCK</shortName>
    </alternativeName>
</protein>
<proteinExistence type="inferred from homology"/>
<dbReference type="InterPro" id="IPR008209">
    <property type="entry name" value="PEP_carboxykinase_GTP"/>
</dbReference>
<dbReference type="EC" id="4.1.1.32" evidence="11"/>
<evidence type="ECO:0000256" key="10">
    <source>
        <dbReference type="ARBA" id="ARBA00023239"/>
    </source>
</evidence>
<feature type="binding site" evidence="11">
    <location>
        <position position="424"/>
    </location>
    <ligand>
        <name>GTP</name>
        <dbReference type="ChEBI" id="CHEBI:37565"/>
    </ligand>
</feature>
<dbReference type="GO" id="GO:0005525">
    <property type="term" value="F:GTP binding"/>
    <property type="evidence" value="ECO:0007669"/>
    <property type="project" value="UniProtKB-UniRule"/>
</dbReference>
<dbReference type="Gene3D" id="3.90.228.20">
    <property type="match status" value="1"/>
</dbReference>
<evidence type="ECO:0000256" key="2">
    <source>
        <dbReference type="ARBA" id="ARBA00005796"/>
    </source>
</evidence>
<dbReference type="Proteomes" id="UP000226079">
    <property type="component" value="Unassembled WGS sequence"/>
</dbReference>
<feature type="active site" evidence="11">
    <location>
        <position position="278"/>
    </location>
</feature>
<feature type="binding site" evidence="11">
    <location>
        <begin position="391"/>
        <end position="393"/>
    </location>
    <ligand>
        <name>substrate</name>
    </ligand>
</feature>
<feature type="binding site" evidence="11">
    <location>
        <position position="276"/>
    </location>
    <ligand>
        <name>substrate</name>
    </ligand>
</feature>
<dbReference type="InterPro" id="IPR013035">
    <property type="entry name" value="PEP_carboxykinase_C"/>
</dbReference>
<dbReference type="GO" id="GO:0016301">
    <property type="term" value="F:kinase activity"/>
    <property type="evidence" value="ECO:0007669"/>
    <property type="project" value="UniProtKB-KW"/>
</dbReference>
<dbReference type="GO" id="GO:0033993">
    <property type="term" value="P:response to lipid"/>
    <property type="evidence" value="ECO:0007669"/>
    <property type="project" value="TreeGrafter"/>
</dbReference>
<evidence type="ECO:0000259" key="12">
    <source>
        <dbReference type="Pfam" id="PF00821"/>
    </source>
</evidence>
<feature type="binding site" evidence="11">
    <location>
        <position position="82"/>
    </location>
    <ligand>
        <name>substrate</name>
    </ligand>
</feature>
<evidence type="ECO:0000256" key="11">
    <source>
        <dbReference type="HAMAP-Rule" id="MF_00452"/>
    </source>
</evidence>
<dbReference type="GO" id="GO:0042594">
    <property type="term" value="P:response to starvation"/>
    <property type="evidence" value="ECO:0007669"/>
    <property type="project" value="TreeGrafter"/>
</dbReference>
<evidence type="ECO:0000313" key="15">
    <source>
        <dbReference type="Proteomes" id="UP000226079"/>
    </source>
</evidence>
<feature type="binding site" evidence="11">
    <location>
        <begin position="517"/>
        <end position="520"/>
    </location>
    <ligand>
        <name>GTP</name>
        <dbReference type="ChEBI" id="CHEBI:37565"/>
    </ligand>
</feature>
<evidence type="ECO:0000259" key="13">
    <source>
        <dbReference type="Pfam" id="PF17297"/>
    </source>
</evidence>
<dbReference type="FunFam" id="3.40.449.10:FF:000005">
    <property type="entry name" value="Phosphoenolpyruvate carboxykinase [GTP]"/>
    <property type="match status" value="1"/>
</dbReference>
<comment type="similarity">
    <text evidence="2 11">Belongs to the phosphoenolpyruvate carboxykinase [GTP] family.</text>
</comment>
<comment type="cofactor">
    <cofactor evidence="11">
        <name>Mn(2+)</name>
        <dbReference type="ChEBI" id="CHEBI:29035"/>
    </cofactor>
    <text evidence="11">Binds 1 Mn(2+) ion per subunit.</text>
</comment>
<keyword evidence="11" id="KW-0963">Cytoplasm</keyword>
<keyword evidence="8 11" id="KW-0342">GTP-binding</keyword>
<feature type="binding site" evidence="11">
    <location>
        <begin position="225"/>
        <end position="227"/>
    </location>
    <ligand>
        <name>substrate</name>
    </ligand>
</feature>
<comment type="caution">
    <text evidence="14">The sequence shown here is derived from an EMBL/GenBank/DDBJ whole genome shotgun (WGS) entry which is preliminary data.</text>
</comment>
<dbReference type="RefSeq" id="WP_098461741.1">
    <property type="nucleotide sequence ID" value="NZ_PDJC01000001.1"/>
</dbReference>
<feature type="binding site" evidence="11">
    <location>
        <position position="393"/>
    </location>
    <ligand>
        <name>GTP</name>
        <dbReference type="ChEBI" id="CHEBI:37565"/>
    </ligand>
</feature>
<dbReference type="GO" id="GO:0071333">
    <property type="term" value="P:cellular response to glucose stimulus"/>
    <property type="evidence" value="ECO:0007669"/>
    <property type="project" value="TreeGrafter"/>
</dbReference>
<feature type="binding site" evidence="11">
    <location>
        <position position="301"/>
    </location>
    <ligand>
        <name>Mn(2+)</name>
        <dbReference type="ChEBI" id="CHEBI:29035"/>
    </ligand>
</feature>
<keyword evidence="5 11" id="KW-0479">Metal-binding</keyword>
<evidence type="ECO:0000256" key="1">
    <source>
        <dbReference type="ARBA" id="ARBA00004742"/>
    </source>
</evidence>
<evidence type="ECO:0000256" key="9">
    <source>
        <dbReference type="ARBA" id="ARBA00023211"/>
    </source>
</evidence>
<keyword evidence="7 11" id="KW-0210">Decarboxylase</keyword>
<sequence>MATDSAVVIDGAPTNTPQALVDWVAGVAALTQPSAVHWCDGSVDERITLESLLVASGTFIRLNPVLRPDSFLARSEPGDVARVEASTYICSADPTDAGPTNNWADPTQMRTTLAGLFAGSMRGRTMYVVPFSMGPVGSPLARLGVELTDSAYVVLNMRMMTRMGADALARIAEGEYWVPAVHSVGYPLIDGYGNRRPDVTWPCNDTKYITHFPETREIWSFGSGYGGNALLSKKCFALRIASVIGRDEGWLAEHMLVLRMTSPAGREYHLAAAFPSACGKTNLAMLRPTIPGWKVETVGDDIAWMHPGPDGRLYAINPERGFFGVAPGTSEGTNPVALHALSHDVIFTNVALTDDGDVWWEGLTKTPPAHLIDWQGHDWTPESGRPAAHPNSRFTVTADQAETISPDWEAPDGVPIDVILFGGRRASNVPLISESYGWEHGVFVGATVSSEQTAAAEGTVGALRRDPFAMLPFCGYNMADYWTHWLKVGKGLANPPRIFQVNWFRKAADGHWLWPGFGDNSRPIEWALRRVGGEVGAVAAISGRLPRPEDLNLDGLRLPSADLAELFSLDPHAWADEATLTEAYFSQFGDKLPAELTSQLAELRDRIARVKAAE</sequence>
<comment type="subcellular location">
    <subcellularLocation>
        <location evidence="11">Cytoplasm</location>
    </subcellularLocation>
</comment>
<dbReference type="GO" id="GO:0019543">
    <property type="term" value="P:propionate catabolic process"/>
    <property type="evidence" value="ECO:0007669"/>
    <property type="project" value="TreeGrafter"/>
</dbReference>
<keyword evidence="9 11" id="KW-0464">Manganese</keyword>
<dbReference type="InterPro" id="IPR008210">
    <property type="entry name" value="PEP_carboxykinase_N"/>
</dbReference>
<dbReference type="PIRSF" id="PIRSF001348">
    <property type="entry name" value="PEP_carboxykinase_GTP"/>
    <property type="match status" value="1"/>
</dbReference>
<evidence type="ECO:0000256" key="5">
    <source>
        <dbReference type="ARBA" id="ARBA00022723"/>
    </source>
</evidence>
<keyword evidence="14" id="KW-0808">Transferase</keyword>
<dbReference type="GO" id="GO:0006107">
    <property type="term" value="P:oxaloacetate metabolic process"/>
    <property type="evidence" value="ECO:0007669"/>
    <property type="project" value="TreeGrafter"/>
</dbReference>
<dbReference type="GO" id="GO:0030145">
    <property type="term" value="F:manganese ion binding"/>
    <property type="evidence" value="ECO:0007669"/>
    <property type="project" value="UniProtKB-UniRule"/>
</dbReference>
<comment type="pathway">
    <text evidence="1 11">Carbohydrate biosynthesis; gluconeogenesis.</text>
</comment>
<dbReference type="OrthoDB" id="9758871at2"/>
<dbReference type="Gene3D" id="2.170.8.10">
    <property type="entry name" value="Phosphoenolpyruvate Carboxykinase, domain 2"/>
    <property type="match status" value="1"/>
</dbReference>
<keyword evidence="14" id="KW-0418">Kinase</keyword>
<feature type="domain" description="Phosphoenolpyruvate carboxykinase C-terminal P-loop" evidence="12">
    <location>
        <begin position="250"/>
        <end position="606"/>
    </location>
</feature>
<comment type="catalytic activity">
    <reaction evidence="11">
        <text>oxaloacetate + GTP = phosphoenolpyruvate + GDP + CO2</text>
        <dbReference type="Rhea" id="RHEA:10388"/>
        <dbReference type="ChEBI" id="CHEBI:16452"/>
        <dbReference type="ChEBI" id="CHEBI:16526"/>
        <dbReference type="ChEBI" id="CHEBI:37565"/>
        <dbReference type="ChEBI" id="CHEBI:58189"/>
        <dbReference type="ChEBI" id="CHEBI:58702"/>
        <dbReference type="EC" id="4.1.1.32"/>
    </reaction>
</comment>
<gene>
    <name evidence="11" type="primary">pckG</name>
    <name evidence="14" type="ORF">ATK74_2965</name>
</gene>
<dbReference type="InterPro" id="IPR035078">
    <property type="entry name" value="PEP_carboxykinase_GTP_N"/>
</dbReference>
<dbReference type="SUPFAM" id="SSF68923">
    <property type="entry name" value="PEP carboxykinase N-terminal domain"/>
    <property type="match status" value="1"/>
</dbReference>
<dbReference type="HAMAP" id="MF_00452">
    <property type="entry name" value="PEPCK_GTP"/>
    <property type="match status" value="1"/>
</dbReference>
<keyword evidence="14" id="KW-0670">Pyruvate</keyword>
<reference evidence="14 15" key="1">
    <citation type="submission" date="2017-10" db="EMBL/GenBank/DDBJ databases">
        <title>Sequencing the genomes of 1000 actinobacteria strains.</title>
        <authorList>
            <person name="Klenk H.-P."/>
        </authorList>
    </citation>
    <scope>NUCLEOTIDE SEQUENCE [LARGE SCALE GENOMIC DNA]</scope>
    <source>
        <strain evidence="14 15">DSM 15597</strain>
    </source>
</reference>
<dbReference type="UniPathway" id="UPA00138"/>
<accession>A0A2A9CXT0</accession>
<keyword evidence="10 11" id="KW-0456">Lyase</keyword>